<name>A0AAP8HTE4_ECOLX</name>
<sequence length="85" mass="8379">MAAIPTPRTIAETAPAAQPAAAPASPAPVATPSQNTLNAQNLLNTLVGDLSAAAPTAAAVPGVTRGQQSQEGDYALALLAKDVYS</sequence>
<reference evidence="2 3" key="1">
    <citation type="submission" date="2017-12" db="EMBL/GenBank/DDBJ databases">
        <title>Rapid rising of carbapenem-resistant Enterobacteriaceae(CRE) and emergence of colistin resistance genemcr-1 in CRE in the hospital of Henan, China.</title>
        <authorList>
            <person name="Sun Q."/>
            <person name="Zhang R."/>
            <person name="Li Y."/>
            <person name="Shen Y."/>
            <person name="Zhang Y."/>
            <person name="Yang J."/>
            <person name="Shu L."/>
            <person name="Zhou H."/>
            <person name="Wang Y."/>
            <person name="Wang B."/>
            <person name="Shen Z."/>
        </authorList>
    </citation>
    <scope>NUCLEOTIDE SEQUENCE [LARGE SCALE GENOMIC DNA]</scope>
    <source>
        <strain evidence="2 3">3512</strain>
    </source>
</reference>
<organism evidence="2 3">
    <name type="scientific">Escherichia coli</name>
    <dbReference type="NCBI Taxonomy" id="562"/>
    <lineage>
        <taxon>Bacteria</taxon>
        <taxon>Pseudomonadati</taxon>
        <taxon>Pseudomonadota</taxon>
        <taxon>Gammaproteobacteria</taxon>
        <taxon>Enterobacterales</taxon>
        <taxon>Enterobacteriaceae</taxon>
        <taxon>Escherichia</taxon>
    </lineage>
</organism>
<proteinExistence type="predicted"/>
<comment type="caution">
    <text evidence="2">The sequence shown here is derived from an EMBL/GenBank/DDBJ whole genome shotgun (WGS) entry which is preliminary data.</text>
</comment>
<evidence type="ECO:0000256" key="1">
    <source>
        <dbReference type="SAM" id="MobiDB-lite"/>
    </source>
</evidence>
<evidence type="ECO:0000313" key="2">
    <source>
        <dbReference type="EMBL" id="PKD78326.1"/>
    </source>
</evidence>
<feature type="compositionally biased region" description="Low complexity" evidence="1">
    <location>
        <begin position="11"/>
        <end position="33"/>
    </location>
</feature>
<dbReference type="EMBL" id="PITP01000757">
    <property type="protein sequence ID" value="PKD78326.1"/>
    <property type="molecule type" value="Genomic_DNA"/>
</dbReference>
<dbReference type="AlphaFoldDB" id="A0AAP8HTE4"/>
<dbReference type="Proteomes" id="UP000233549">
    <property type="component" value="Unassembled WGS sequence"/>
</dbReference>
<evidence type="ECO:0000313" key="3">
    <source>
        <dbReference type="Proteomes" id="UP000233549"/>
    </source>
</evidence>
<accession>A0AAP8HTE4</accession>
<feature type="non-terminal residue" evidence="2">
    <location>
        <position position="85"/>
    </location>
</feature>
<feature type="region of interest" description="Disordered" evidence="1">
    <location>
        <begin position="1"/>
        <end position="33"/>
    </location>
</feature>
<gene>
    <name evidence="2" type="ORF">CWS33_30865</name>
</gene>
<protein>
    <submittedName>
        <fullName evidence="2">Phospholipase</fullName>
    </submittedName>
</protein>